<dbReference type="Proteomes" id="UP000290560">
    <property type="component" value="Unassembled WGS sequence"/>
</dbReference>
<reference evidence="2" key="1">
    <citation type="journal article" date="2018" name="Data Brief">
        <title>Genome sequence data from 17 accessions of Ensete ventricosum, a staple food crop for millions in Ethiopia.</title>
        <authorList>
            <person name="Yemataw Z."/>
            <person name="Muzemil S."/>
            <person name="Ambachew D."/>
            <person name="Tripathi L."/>
            <person name="Tesfaye K."/>
            <person name="Chala A."/>
            <person name="Farbos A."/>
            <person name="O'Neill P."/>
            <person name="Moore K."/>
            <person name="Grant M."/>
            <person name="Studholme D.J."/>
        </authorList>
    </citation>
    <scope>NUCLEOTIDE SEQUENCE [LARGE SCALE GENOMIC DNA]</scope>
    <source>
        <tissue evidence="2">Leaf</tissue>
    </source>
</reference>
<organism evidence="2">
    <name type="scientific">Ensete ventricosum</name>
    <name type="common">Abyssinian banana</name>
    <name type="synonym">Musa ensete</name>
    <dbReference type="NCBI Taxonomy" id="4639"/>
    <lineage>
        <taxon>Eukaryota</taxon>
        <taxon>Viridiplantae</taxon>
        <taxon>Streptophyta</taxon>
        <taxon>Embryophyta</taxon>
        <taxon>Tracheophyta</taxon>
        <taxon>Spermatophyta</taxon>
        <taxon>Magnoliopsida</taxon>
        <taxon>Liliopsida</taxon>
        <taxon>Zingiberales</taxon>
        <taxon>Musaceae</taxon>
        <taxon>Ensete</taxon>
    </lineage>
</organism>
<sequence>MSDRPKCPLSYWHERKSPEPCTSVDQYSRAKHLGHEPFPPFVEGVMIRPSLRTQARTSRAHSTDTEAQTAPTGQARRFSTNIFALEGGPDIARTPAVEQSQGASRRDLNYLTCPSYALGNLRARVVHLGRSQARATPWASYEPELCTSVTYKPELCTSAAHKPELQGISCRPFELNPRALSTQSCPTSPLETTAGELAHTGQNQPCPLNRHGGTDRAYWAGTKIFH</sequence>
<feature type="compositionally biased region" description="Basic and acidic residues" evidence="1">
    <location>
        <begin position="1"/>
        <end position="18"/>
    </location>
</feature>
<gene>
    <name evidence="2" type="ORF">BHM03_00051549</name>
</gene>
<dbReference type="AlphaFoldDB" id="A0A445MLQ2"/>
<accession>A0A445MLQ2</accession>
<evidence type="ECO:0000313" key="2">
    <source>
        <dbReference type="EMBL" id="RZR75192.1"/>
    </source>
</evidence>
<protein>
    <submittedName>
        <fullName evidence="2">Uncharacterized protein</fullName>
    </submittedName>
</protein>
<dbReference type="EMBL" id="KV876612">
    <property type="protein sequence ID" value="RZR75192.1"/>
    <property type="molecule type" value="Genomic_DNA"/>
</dbReference>
<evidence type="ECO:0000256" key="1">
    <source>
        <dbReference type="SAM" id="MobiDB-lite"/>
    </source>
</evidence>
<name>A0A445MLQ2_ENSVE</name>
<feature type="region of interest" description="Disordered" evidence="1">
    <location>
        <begin position="1"/>
        <end position="22"/>
    </location>
</feature>
<proteinExistence type="predicted"/>
<feature type="region of interest" description="Disordered" evidence="1">
    <location>
        <begin position="52"/>
        <end position="73"/>
    </location>
</feature>